<accession>A0A1H0GK58</accession>
<gene>
    <name evidence="3" type="ORF">SAMN05216360_114121</name>
</gene>
<feature type="domain" description="TadE-like" evidence="2">
    <location>
        <begin position="20"/>
        <end position="62"/>
    </location>
</feature>
<dbReference type="Pfam" id="PF07811">
    <property type="entry name" value="TadE"/>
    <property type="match status" value="1"/>
</dbReference>
<name>A0A1H0GK58_9HYPH</name>
<keyword evidence="1" id="KW-0812">Transmembrane</keyword>
<evidence type="ECO:0000313" key="3">
    <source>
        <dbReference type="EMBL" id="SDO07347.1"/>
    </source>
</evidence>
<dbReference type="OrthoDB" id="7356451at2"/>
<feature type="transmembrane region" description="Helical" evidence="1">
    <location>
        <begin position="28"/>
        <end position="50"/>
    </location>
</feature>
<evidence type="ECO:0000259" key="2">
    <source>
        <dbReference type="Pfam" id="PF07811"/>
    </source>
</evidence>
<sequence length="148" mass="15283">MGIRSPLARLAMTGWACRRGSSAVEFALVAPLLLLLFAGIAMFGICLGAAHNLRQIAAEAARASVAGITDSERATLAQNTVARSLSTGAMFRPGSLAVQVGADPNDAMIYTVTVTADTSALGINAFSRLLPLLPTLLRSTVSVRKGGL</sequence>
<evidence type="ECO:0000256" key="1">
    <source>
        <dbReference type="SAM" id="Phobius"/>
    </source>
</evidence>
<keyword evidence="4" id="KW-1185">Reference proteome</keyword>
<dbReference type="RefSeq" id="WP_091719528.1">
    <property type="nucleotide sequence ID" value="NZ_FNHS01000014.1"/>
</dbReference>
<dbReference type="AlphaFoldDB" id="A0A1H0GK58"/>
<organism evidence="3 4">
    <name type="scientific">Methylobacterium phyllostachyos</name>
    <dbReference type="NCBI Taxonomy" id="582672"/>
    <lineage>
        <taxon>Bacteria</taxon>
        <taxon>Pseudomonadati</taxon>
        <taxon>Pseudomonadota</taxon>
        <taxon>Alphaproteobacteria</taxon>
        <taxon>Hyphomicrobiales</taxon>
        <taxon>Methylobacteriaceae</taxon>
        <taxon>Methylobacterium</taxon>
    </lineage>
</organism>
<dbReference type="Proteomes" id="UP000198704">
    <property type="component" value="Unassembled WGS sequence"/>
</dbReference>
<dbReference type="InterPro" id="IPR012495">
    <property type="entry name" value="TadE-like_dom"/>
</dbReference>
<dbReference type="EMBL" id="FNHS01000014">
    <property type="protein sequence ID" value="SDO07347.1"/>
    <property type="molecule type" value="Genomic_DNA"/>
</dbReference>
<evidence type="ECO:0000313" key="4">
    <source>
        <dbReference type="Proteomes" id="UP000198704"/>
    </source>
</evidence>
<proteinExistence type="predicted"/>
<reference evidence="4" key="1">
    <citation type="submission" date="2016-10" db="EMBL/GenBank/DDBJ databases">
        <authorList>
            <person name="Varghese N."/>
            <person name="Submissions S."/>
        </authorList>
    </citation>
    <scope>NUCLEOTIDE SEQUENCE [LARGE SCALE GENOMIC DNA]</scope>
    <source>
        <strain evidence="4">BL47</strain>
    </source>
</reference>
<keyword evidence="1" id="KW-1133">Transmembrane helix</keyword>
<keyword evidence="1" id="KW-0472">Membrane</keyword>
<protein>
    <submittedName>
        <fullName evidence="3">TadE-like protein</fullName>
    </submittedName>
</protein>
<dbReference type="STRING" id="582672.SAMN05216360_114121"/>